<evidence type="ECO:0000313" key="6">
    <source>
        <dbReference type="EMBL" id="SNV01383.1"/>
    </source>
</evidence>
<dbReference type="GO" id="GO:0046583">
    <property type="term" value="F:monoatomic cation efflux transmembrane transporter activity"/>
    <property type="evidence" value="ECO:0007669"/>
    <property type="project" value="TreeGrafter"/>
</dbReference>
<comment type="subcellular location">
    <subcellularLocation>
        <location evidence="1">Membrane</location>
        <topology evidence="1">Multi-pass membrane protein</topology>
    </subcellularLocation>
</comment>
<dbReference type="PANTHER" id="PTHR37955">
    <property type="entry name" value="TELLURITE RESISTANCE PROTEIN TEHA"/>
    <property type="match status" value="1"/>
</dbReference>
<evidence type="ECO:0000313" key="7">
    <source>
        <dbReference type="Proteomes" id="UP000215383"/>
    </source>
</evidence>
<accession>A0A239TXF6</accession>
<evidence type="ECO:0000256" key="4">
    <source>
        <dbReference type="ARBA" id="ARBA00023136"/>
    </source>
</evidence>
<feature type="transmembrane region" description="Helical" evidence="5">
    <location>
        <begin position="7"/>
        <end position="24"/>
    </location>
</feature>
<feature type="transmembrane region" description="Helical" evidence="5">
    <location>
        <begin position="95"/>
        <end position="112"/>
    </location>
</feature>
<reference evidence="6 7" key="1">
    <citation type="submission" date="2017-06" db="EMBL/GenBank/DDBJ databases">
        <authorList>
            <consortium name="Pathogen Informatics"/>
        </authorList>
    </citation>
    <scope>NUCLEOTIDE SEQUENCE [LARGE SCALE GENOMIC DNA]</scope>
    <source>
        <strain evidence="6 7">NCTC10570</strain>
    </source>
</reference>
<evidence type="ECO:0000256" key="5">
    <source>
        <dbReference type="SAM" id="Phobius"/>
    </source>
</evidence>
<evidence type="ECO:0000256" key="3">
    <source>
        <dbReference type="ARBA" id="ARBA00022989"/>
    </source>
</evidence>
<feature type="transmembrane region" description="Helical" evidence="5">
    <location>
        <begin position="124"/>
        <end position="141"/>
    </location>
</feature>
<dbReference type="eggNOG" id="COG1275">
    <property type="taxonomic scope" value="Bacteria"/>
</dbReference>
<feature type="transmembrane region" description="Helical" evidence="5">
    <location>
        <begin position="208"/>
        <end position="227"/>
    </location>
</feature>
<gene>
    <name evidence="6" type="ORF">SAMEA4364220_01422</name>
</gene>
<name>A0A239TXF6_9FIRM</name>
<organism evidence="6 7">
    <name type="scientific">Megamonas hypermegale</name>
    <dbReference type="NCBI Taxonomy" id="158847"/>
    <lineage>
        <taxon>Bacteria</taxon>
        <taxon>Bacillati</taxon>
        <taxon>Bacillota</taxon>
        <taxon>Negativicutes</taxon>
        <taxon>Selenomonadales</taxon>
        <taxon>Selenomonadaceae</taxon>
        <taxon>Megamonas</taxon>
    </lineage>
</organism>
<sequence>MIRKVPIPTAGVMLGLAALGNLLAPYSLILKYACGISATFLGLLLFSKVILHPNMVKNDLNGNSIFASVFATFFMAIMQLSTYTFPFIPFISECIWYGAIIGHFILMTWFTYRYIINFDLREVFPTYFIAYVGIIVASVTAPTFNQHHLGEYIFWFGFIAYMLLFLLVTIRYCSKHTIAEPAKPLFCIYTAPMSLSLTGYLACAADKSLVMIIIMQILAQLLFIAVLTQMPKLLRLKFYPSYAAFTFPFVITAIALRQTVIYLNQINIAVPQILNYLVIIETILATAIVLYVFIRYLKFLHEQMIVNMGPRAKSVFGAIAHIVK</sequence>
<dbReference type="EMBL" id="LT906446">
    <property type="protein sequence ID" value="SNV01383.1"/>
    <property type="molecule type" value="Genomic_DNA"/>
</dbReference>
<keyword evidence="2 5" id="KW-0812">Transmembrane</keyword>
<dbReference type="GeneID" id="78507421"/>
<dbReference type="Gene3D" id="1.50.10.150">
    <property type="entry name" value="Voltage-dependent anion channel"/>
    <property type="match status" value="1"/>
</dbReference>
<dbReference type="RefSeq" id="WP_027889406.1">
    <property type="nucleotide sequence ID" value="NZ_LT906446.1"/>
</dbReference>
<dbReference type="GO" id="GO:0005886">
    <property type="term" value="C:plasma membrane"/>
    <property type="evidence" value="ECO:0007669"/>
    <property type="project" value="TreeGrafter"/>
</dbReference>
<dbReference type="CDD" id="cd09325">
    <property type="entry name" value="TDT_C4-dicarb_trans"/>
    <property type="match status" value="1"/>
</dbReference>
<feature type="transmembrane region" description="Helical" evidence="5">
    <location>
        <begin position="273"/>
        <end position="294"/>
    </location>
</feature>
<feature type="transmembrane region" description="Helical" evidence="5">
    <location>
        <begin position="153"/>
        <end position="173"/>
    </location>
</feature>
<dbReference type="Pfam" id="PF03595">
    <property type="entry name" value="SLAC1"/>
    <property type="match status" value="1"/>
</dbReference>
<keyword evidence="4 5" id="KW-0472">Membrane</keyword>
<dbReference type="AlphaFoldDB" id="A0A239TXF6"/>
<feature type="transmembrane region" description="Helical" evidence="5">
    <location>
        <begin position="63"/>
        <end position="83"/>
    </location>
</feature>
<feature type="transmembrane region" description="Helical" evidence="5">
    <location>
        <begin position="239"/>
        <end position="261"/>
    </location>
</feature>
<dbReference type="InterPro" id="IPR052951">
    <property type="entry name" value="Tellurite_res_ion_channel"/>
</dbReference>
<evidence type="ECO:0000256" key="2">
    <source>
        <dbReference type="ARBA" id="ARBA00022692"/>
    </source>
</evidence>
<dbReference type="InterPro" id="IPR004695">
    <property type="entry name" value="SLAC1/Mae1/Ssu1/TehA"/>
</dbReference>
<feature type="transmembrane region" description="Helical" evidence="5">
    <location>
        <begin position="30"/>
        <end position="51"/>
    </location>
</feature>
<evidence type="ECO:0000256" key="1">
    <source>
        <dbReference type="ARBA" id="ARBA00004141"/>
    </source>
</evidence>
<proteinExistence type="predicted"/>
<dbReference type="PANTHER" id="PTHR37955:SF1">
    <property type="entry name" value="DEP DOMAIN-CONTAINING PROTEIN"/>
    <property type="match status" value="1"/>
</dbReference>
<keyword evidence="7" id="KW-1185">Reference proteome</keyword>
<keyword evidence="3 5" id="KW-1133">Transmembrane helix</keyword>
<dbReference type="Proteomes" id="UP000215383">
    <property type="component" value="Chromosome 1"/>
</dbReference>
<protein>
    <submittedName>
        <fullName evidence="6">C4-dicarboxylate transporter/malic acid transport protein</fullName>
    </submittedName>
</protein>
<dbReference type="InterPro" id="IPR038665">
    <property type="entry name" value="Voltage-dep_anion_channel_sf"/>
</dbReference>
<feature type="transmembrane region" description="Helical" evidence="5">
    <location>
        <begin position="185"/>
        <end position="202"/>
    </location>
</feature>